<evidence type="ECO:0000256" key="2">
    <source>
        <dbReference type="ARBA" id="ARBA00022692"/>
    </source>
</evidence>
<evidence type="ECO:0000256" key="3">
    <source>
        <dbReference type="ARBA" id="ARBA00022989"/>
    </source>
</evidence>
<evidence type="ECO:0000313" key="6">
    <source>
        <dbReference type="EMBL" id="MBU2789266.1"/>
    </source>
</evidence>
<comment type="caution">
    <text evidence="6">The sequence shown here is derived from an EMBL/GenBank/DDBJ whole genome shotgun (WGS) entry which is preliminary data.</text>
</comment>
<sequence>MPGLHYRSLHGNLAHGLRLQDVSYVDHNTSIDAQELSWKFNPTALLWGEIKFSTITLSNANIRLPPAKPRTTALTLAPPELPRWVNIFSVSVSPLTIDRLRIYQNDKETFFLQQAECKKIAWDRGLIEILNLQGQGSFGKLRLTGNAGIKQRKIRLVADWQSAKSDHTAVNVQVDWHDLSGGRYGGPIALTLHQANISGKLQGTATIAPYAIELTQAKLSSEKLAKPIKLAISVHLPKTLHGNYATAGKLSDLAWVGMPEALGKSGIQANWHGSGTESRYQGTFTLESGKSRLNTNFSGLQKSVTLLLSGNLLDGQLLRSKVEATFGNAESVRGNLAFRQVPLQAIFKQVPGKLSADMDLHAAASSSGWSGNVRWNLLPSQIYQETLQGSGELHFSGKTWDLKQAVLTGPGLQLQAEGSLAQRLSINAQVDRWSGVLPAASGKSKLHGWVAQHGQEWQGELHLQGTQLQYKKYALARLDLDGSLGKGGKLQATLLAAGLALDGQKLDLRSKVSGSLQQADVQLSLQDAQRNLFLGGTLQHATAWKLHLAQLRFQDPRFGQWSLVQPATLQWNQGAISVGTLRIDGANGASVRVAGNYTTGSSQGSLDAEASALPLDFWDKTLGTGIRGRWNAQLHGRCDGICQLKADWGVKDTALHWLAGDTSHQIAITQFSGDLHWQKDGLHLQSSLHLADQLGTFQLDANSPAVLRLPWKTPTQQPINAAVVGHIPGVLLSQLPTGNIEVDPKGDITINLHADGTWEKPLWQGQATASGLGCYIPEAGLHLQDIEAQLTGSGDHLLLKSLVVHSGSGTLHGSGDIAFAKGVPYQINITGNNFLALNLPQVQAAIDPDINIHHQQGNLAITGKVETTRLRILGTDFGGPKPSSDVVFVHEAKKSTTPSDLAVDVHIGLGKNARVLIGGLHADLQGDLHLRMVPPSTTPLLQGSLQMVDGKYEIYGNSLTFERGKILFNGPPQAASLDVLAVRRIKNSDSFSVANETILAGVRVTGNLSHPVVNLYSKPSMAQNDILSYLVLGTPSTGLQSQDAVLSAAAGQLFSAGRAAVLGNSLSSAGFDFGVSSSGSGSGLAADMVTLGHYITPNLYFSVGQSVLGDGTVARLRYRISRNIEIQTESGTQDGANIFYRIDF</sequence>
<evidence type="ECO:0000259" key="5">
    <source>
        <dbReference type="Pfam" id="PF04357"/>
    </source>
</evidence>
<dbReference type="Proteomes" id="UP001197378">
    <property type="component" value="Unassembled WGS sequence"/>
</dbReference>
<gene>
    <name evidence="6" type="ORF">HFQ13_13835</name>
</gene>
<dbReference type="PANTHER" id="PTHR36985:SF1">
    <property type="entry name" value="TRANSLOCATION AND ASSEMBLY MODULE SUBUNIT TAMB"/>
    <property type="match status" value="1"/>
</dbReference>
<dbReference type="AlphaFoldDB" id="A0AAE2YSF6"/>
<keyword evidence="2" id="KW-0812">Transmembrane</keyword>
<dbReference type="GO" id="GO:0005886">
    <property type="term" value="C:plasma membrane"/>
    <property type="evidence" value="ECO:0007669"/>
    <property type="project" value="InterPro"/>
</dbReference>
<evidence type="ECO:0000313" key="7">
    <source>
        <dbReference type="Proteomes" id="UP001197378"/>
    </source>
</evidence>
<comment type="subcellular location">
    <subcellularLocation>
        <location evidence="1">Membrane</location>
        <topology evidence="1">Single-pass membrane protein</topology>
    </subcellularLocation>
</comment>
<evidence type="ECO:0000256" key="1">
    <source>
        <dbReference type="ARBA" id="ARBA00004167"/>
    </source>
</evidence>
<organism evidence="6 7">
    <name type="scientific">Igneacidithiobacillus copahuensis</name>
    <dbReference type="NCBI Taxonomy" id="2724909"/>
    <lineage>
        <taxon>Bacteria</taxon>
        <taxon>Pseudomonadati</taxon>
        <taxon>Pseudomonadota</taxon>
        <taxon>Acidithiobacillia</taxon>
        <taxon>Acidithiobacillales</taxon>
        <taxon>Acidithiobacillaceae</taxon>
        <taxon>Igneacidithiobacillus</taxon>
    </lineage>
</organism>
<dbReference type="Pfam" id="PF04357">
    <property type="entry name" value="TamB"/>
    <property type="match status" value="1"/>
</dbReference>
<name>A0AAE2YSF6_9PROT</name>
<accession>A0AAE2YSF6</accession>
<dbReference type="GO" id="GO:0009306">
    <property type="term" value="P:protein secretion"/>
    <property type="evidence" value="ECO:0007669"/>
    <property type="project" value="InterPro"/>
</dbReference>
<dbReference type="GO" id="GO:0097347">
    <property type="term" value="C:TAM protein secretion complex"/>
    <property type="evidence" value="ECO:0007669"/>
    <property type="project" value="TreeGrafter"/>
</dbReference>
<dbReference type="EMBL" id="JAAXYO010000192">
    <property type="protein sequence ID" value="MBU2789266.1"/>
    <property type="molecule type" value="Genomic_DNA"/>
</dbReference>
<dbReference type="InterPro" id="IPR007452">
    <property type="entry name" value="TamB_C"/>
</dbReference>
<reference evidence="6" key="1">
    <citation type="journal article" date="2021" name="ISME J.">
        <title>Genomic evolution of the class Acidithiobacillia: deep-branching Proteobacteria living in extreme acidic conditions.</title>
        <authorList>
            <person name="Moya-Beltran A."/>
            <person name="Beard S."/>
            <person name="Rojas-Villalobos C."/>
            <person name="Issotta F."/>
            <person name="Gallardo Y."/>
            <person name="Ulloa R."/>
            <person name="Giaveno A."/>
            <person name="Degli Esposti M."/>
            <person name="Johnson D.B."/>
            <person name="Quatrini R."/>
        </authorList>
    </citation>
    <scope>NUCLEOTIDE SEQUENCE</scope>
    <source>
        <strain evidence="6">VAN18-1</strain>
    </source>
</reference>
<protein>
    <submittedName>
        <fullName evidence="6">DUF490 domain-containing protein</fullName>
    </submittedName>
</protein>
<dbReference type="PANTHER" id="PTHR36985">
    <property type="entry name" value="TRANSLOCATION AND ASSEMBLY MODULE SUBUNIT TAMB"/>
    <property type="match status" value="1"/>
</dbReference>
<proteinExistence type="predicted"/>
<keyword evidence="4" id="KW-0472">Membrane</keyword>
<evidence type="ECO:0000256" key="4">
    <source>
        <dbReference type="ARBA" id="ARBA00023136"/>
    </source>
</evidence>
<feature type="domain" description="Translocation and assembly module TamB C-terminal" evidence="5">
    <location>
        <begin position="806"/>
        <end position="1144"/>
    </location>
</feature>
<keyword evidence="3" id="KW-1133">Transmembrane helix</keyword>
<keyword evidence="7" id="KW-1185">Reference proteome</keyword>